<evidence type="ECO:0000313" key="3">
    <source>
        <dbReference type="Proteomes" id="UP000030108"/>
    </source>
</evidence>
<dbReference type="EMBL" id="JATN01000322">
    <property type="protein sequence ID" value="EUC54399.1"/>
    <property type="molecule type" value="Genomic_DNA"/>
</dbReference>
<gene>
    <name evidence="2" type="ORF">RSOL_045900</name>
</gene>
<feature type="non-terminal residue" evidence="2">
    <location>
        <position position="171"/>
    </location>
</feature>
<feature type="region of interest" description="Disordered" evidence="1">
    <location>
        <begin position="57"/>
        <end position="133"/>
    </location>
</feature>
<feature type="compositionally biased region" description="Basic and acidic residues" evidence="1">
    <location>
        <begin position="121"/>
        <end position="131"/>
    </location>
</feature>
<feature type="compositionally biased region" description="Acidic residues" evidence="1">
    <location>
        <begin position="77"/>
        <end position="86"/>
    </location>
</feature>
<reference evidence="3" key="1">
    <citation type="journal article" date="2014" name="Genome Announc.">
        <title>Draft genome sequence of the plant-pathogenic soil fungus Rhizoctonia solani anastomosis group 3 strain Rhs1AP.</title>
        <authorList>
            <person name="Cubeta M.A."/>
            <person name="Thomas E."/>
            <person name="Dean R.A."/>
            <person name="Jabaji S."/>
            <person name="Neate S.M."/>
            <person name="Tavantzis S."/>
            <person name="Toda T."/>
            <person name="Vilgalys R."/>
            <person name="Bharathan N."/>
            <person name="Fedorova-Abrams N."/>
            <person name="Pakala S.B."/>
            <person name="Pakala S.M."/>
            <person name="Zafar N."/>
            <person name="Joardar V."/>
            <person name="Losada L."/>
            <person name="Nierman W.C."/>
        </authorList>
    </citation>
    <scope>NUCLEOTIDE SEQUENCE [LARGE SCALE GENOMIC DNA]</scope>
    <source>
        <strain evidence="3">AG-3</strain>
    </source>
</reference>
<sequence length="171" mass="18184">MRTTPQASGSISSRPKPLVAAKRTSGGVFPSMPTPKHTPTLMNVPIVPLSDEETPVLTPIASRKGKGYAPVPIQSEEGSDSYDDSVPDIGVPGPSRSGASSRQLLERQINDMSDQLQSLEARNDEQHRETQEQLTSIIKSIESLHTLVLASHAPAPSPSNMIQSGPSASHS</sequence>
<evidence type="ECO:0000256" key="1">
    <source>
        <dbReference type="SAM" id="MobiDB-lite"/>
    </source>
</evidence>
<feature type="compositionally biased region" description="Polar residues" evidence="1">
    <location>
        <begin position="158"/>
        <end position="171"/>
    </location>
</feature>
<comment type="caution">
    <text evidence="2">The sequence shown here is derived from an EMBL/GenBank/DDBJ whole genome shotgun (WGS) entry which is preliminary data.</text>
</comment>
<evidence type="ECO:0000313" key="2">
    <source>
        <dbReference type="EMBL" id="EUC54399.1"/>
    </source>
</evidence>
<feature type="compositionally biased region" description="Polar residues" evidence="1">
    <location>
        <begin position="1"/>
        <end position="13"/>
    </location>
</feature>
<feature type="region of interest" description="Disordered" evidence="1">
    <location>
        <begin position="1"/>
        <end position="43"/>
    </location>
</feature>
<dbReference type="Proteomes" id="UP000030108">
    <property type="component" value="Unassembled WGS sequence"/>
</dbReference>
<dbReference type="AlphaFoldDB" id="X8IYU9"/>
<organism evidence="2 3">
    <name type="scientific">Rhizoctonia solani AG-3 Rhs1AP</name>
    <dbReference type="NCBI Taxonomy" id="1086054"/>
    <lineage>
        <taxon>Eukaryota</taxon>
        <taxon>Fungi</taxon>
        <taxon>Dikarya</taxon>
        <taxon>Basidiomycota</taxon>
        <taxon>Agaricomycotina</taxon>
        <taxon>Agaricomycetes</taxon>
        <taxon>Cantharellales</taxon>
        <taxon>Ceratobasidiaceae</taxon>
        <taxon>Rhizoctonia</taxon>
    </lineage>
</organism>
<feature type="region of interest" description="Disordered" evidence="1">
    <location>
        <begin position="150"/>
        <end position="171"/>
    </location>
</feature>
<protein>
    <submittedName>
        <fullName evidence="2">Uncharacterized protein</fullName>
    </submittedName>
</protein>
<proteinExistence type="predicted"/>
<accession>X8IYU9</accession>
<name>X8IYU9_9AGAM</name>
<feature type="compositionally biased region" description="Polar residues" evidence="1">
    <location>
        <begin position="110"/>
        <end position="120"/>
    </location>
</feature>